<keyword evidence="1" id="KW-0812">Transmembrane</keyword>
<sequence length="115" mass="13490">MKKETAIPPAEQPEAPLKKSRRFRIRYQWIVQNLGFWLFLALLALLYIANGHYAVKNIRTINKTSTEVKELHWRYLDAKSDLMFRSKRSEVSRVVTPLGLKELNAPPQKIIKNEQ</sequence>
<keyword evidence="1" id="KW-0472">Membrane</keyword>
<evidence type="ECO:0000256" key="1">
    <source>
        <dbReference type="SAM" id="Phobius"/>
    </source>
</evidence>
<accession>A0ABP8FGN8</accession>
<evidence type="ECO:0000313" key="2">
    <source>
        <dbReference type="EMBL" id="GAA4303439.1"/>
    </source>
</evidence>
<gene>
    <name evidence="2" type="ORF">GCM10023143_06860</name>
</gene>
<dbReference type="Pfam" id="PF19579">
    <property type="entry name" value="FtsL_2"/>
    <property type="match status" value="1"/>
</dbReference>
<feature type="transmembrane region" description="Helical" evidence="1">
    <location>
        <begin position="29"/>
        <end position="49"/>
    </location>
</feature>
<dbReference type="InterPro" id="IPR045755">
    <property type="entry name" value="FtsL-like"/>
</dbReference>
<keyword evidence="3" id="KW-1185">Reference proteome</keyword>
<dbReference type="Proteomes" id="UP001501207">
    <property type="component" value="Unassembled WGS sequence"/>
</dbReference>
<evidence type="ECO:0008006" key="4">
    <source>
        <dbReference type="Google" id="ProtNLM"/>
    </source>
</evidence>
<organism evidence="2 3">
    <name type="scientific">Compostibacter hankyongensis</name>
    <dbReference type="NCBI Taxonomy" id="1007089"/>
    <lineage>
        <taxon>Bacteria</taxon>
        <taxon>Pseudomonadati</taxon>
        <taxon>Bacteroidota</taxon>
        <taxon>Chitinophagia</taxon>
        <taxon>Chitinophagales</taxon>
        <taxon>Chitinophagaceae</taxon>
        <taxon>Compostibacter</taxon>
    </lineage>
</organism>
<dbReference type="RefSeq" id="WP_344975369.1">
    <property type="nucleotide sequence ID" value="NZ_BAABFN010000001.1"/>
</dbReference>
<name>A0ABP8FGN8_9BACT</name>
<proteinExistence type="predicted"/>
<comment type="caution">
    <text evidence="2">The sequence shown here is derived from an EMBL/GenBank/DDBJ whole genome shotgun (WGS) entry which is preliminary data.</text>
</comment>
<keyword evidence="1" id="KW-1133">Transmembrane helix</keyword>
<dbReference type="EMBL" id="BAABFN010000001">
    <property type="protein sequence ID" value="GAA4303439.1"/>
    <property type="molecule type" value="Genomic_DNA"/>
</dbReference>
<evidence type="ECO:0000313" key="3">
    <source>
        <dbReference type="Proteomes" id="UP001501207"/>
    </source>
</evidence>
<protein>
    <recommendedName>
        <fullName evidence="4">Cell division protein FtsL</fullName>
    </recommendedName>
</protein>
<reference evidence="3" key="1">
    <citation type="journal article" date="2019" name="Int. J. Syst. Evol. Microbiol.">
        <title>The Global Catalogue of Microorganisms (GCM) 10K type strain sequencing project: providing services to taxonomists for standard genome sequencing and annotation.</title>
        <authorList>
            <consortium name="The Broad Institute Genomics Platform"/>
            <consortium name="The Broad Institute Genome Sequencing Center for Infectious Disease"/>
            <person name="Wu L."/>
            <person name="Ma J."/>
        </authorList>
    </citation>
    <scope>NUCLEOTIDE SEQUENCE [LARGE SCALE GENOMIC DNA]</scope>
    <source>
        <strain evidence="3">JCM 17664</strain>
    </source>
</reference>